<evidence type="ECO:0000313" key="3">
    <source>
        <dbReference type="Proteomes" id="UP001499933"/>
    </source>
</evidence>
<dbReference type="Pfam" id="PF14534">
    <property type="entry name" value="DUF4440"/>
    <property type="match status" value="1"/>
</dbReference>
<dbReference type="SUPFAM" id="SSF54427">
    <property type="entry name" value="NTF2-like"/>
    <property type="match status" value="1"/>
</dbReference>
<accession>A0ABN2RKB3</accession>
<feature type="domain" description="DUF4440" evidence="1">
    <location>
        <begin position="22"/>
        <end position="124"/>
    </location>
</feature>
<evidence type="ECO:0000259" key="1">
    <source>
        <dbReference type="Pfam" id="PF14534"/>
    </source>
</evidence>
<organism evidence="2 3">
    <name type="scientific">Microbacterium deminutum</name>
    <dbReference type="NCBI Taxonomy" id="344164"/>
    <lineage>
        <taxon>Bacteria</taxon>
        <taxon>Bacillati</taxon>
        <taxon>Actinomycetota</taxon>
        <taxon>Actinomycetes</taxon>
        <taxon>Micrococcales</taxon>
        <taxon>Microbacteriaceae</taxon>
        <taxon>Microbacterium</taxon>
    </lineage>
</organism>
<evidence type="ECO:0000313" key="2">
    <source>
        <dbReference type="EMBL" id="GAA1970286.1"/>
    </source>
</evidence>
<gene>
    <name evidence="2" type="ORF">GCM10009776_36670</name>
</gene>
<dbReference type="Proteomes" id="UP001499933">
    <property type="component" value="Unassembled WGS sequence"/>
</dbReference>
<protein>
    <recommendedName>
        <fullName evidence="1">DUF4440 domain-containing protein</fullName>
    </recommendedName>
</protein>
<comment type="caution">
    <text evidence="2">The sequence shown here is derived from an EMBL/GenBank/DDBJ whole genome shotgun (WGS) entry which is preliminary data.</text>
</comment>
<proteinExistence type="predicted"/>
<name>A0ABN2RKB3_9MICO</name>
<keyword evidence="3" id="KW-1185">Reference proteome</keyword>
<dbReference type="Gene3D" id="3.10.450.50">
    <property type="match status" value="1"/>
</dbReference>
<dbReference type="InterPro" id="IPR032710">
    <property type="entry name" value="NTF2-like_dom_sf"/>
</dbReference>
<dbReference type="EMBL" id="BAAAOG010000013">
    <property type="protein sequence ID" value="GAA1970286.1"/>
    <property type="molecule type" value="Genomic_DNA"/>
</dbReference>
<sequence>MTAVEIETFVADVVPRVMSSQSALYTGDPAPWKGLWLPGGPVSWLGQFGTCALGRSDVLAHFARVAARQWRFEGFDLDLIAADVAADHGYLITRERPRVQLEEGGPPVPTARVSRVLHREDGRWYVAHGHADLDPLALDLPWKPPANDNGEAHDH</sequence>
<reference evidence="2 3" key="1">
    <citation type="journal article" date="2019" name="Int. J. Syst. Evol. Microbiol.">
        <title>The Global Catalogue of Microorganisms (GCM) 10K type strain sequencing project: providing services to taxonomists for standard genome sequencing and annotation.</title>
        <authorList>
            <consortium name="The Broad Institute Genomics Platform"/>
            <consortium name="The Broad Institute Genome Sequencing Center for Infectious Disease"/>
            <person name="Wu L."/>
            <person name="Ma J."/>
        </authorList>
    </citation>
    <scope>NUCLEOTIDE SEQUENCE [LARGE SCALE GENOMIC DNA]</scope>
    <source>
        <strain evidence="2 3">JCM 14901</strain>
    </source>
</reference>
<dbReference type="InterPro" id="IPR027843">
    <property type="entry name" value="DUF4440"/>
</dbReference>